<dbReference type="InterPro" id="IPR007111">
    <property type="entry name" value="NACHT_NTPase"/>
</dbReference>
<evidence type="ECO:0000256" key="3">
    <source>
        <dbReference type="ARBA" id="ARBA00022741"/>
    </source>
</evidence>
<dbReference type="Gene3D" id="3.40.50.300">
    <property type="entry name" value="P-loop containing nucleotide triphosphate hydrolases"/>
    <property type="match status" value="1"/>
</dbReference>
<dbReference type="PANTHER" id="PTHR47189">
    <property type="entry name" value="MHC CLASS II TRANSACTIVATOR"/>
    <property type="match status" value="1"/>
</dbReference>
<reference evidence="7 8" key="1">
    <citation type="submission" date="2024-06" db="EMBL/GenBank/DDBJ databases">
        <authorList>
            <person name="Pan Q."/>
            <person name="Wen M."/>
            <person name="Jouanno E."/>
            <person name="Zahm M."/>
            <person name="Klopp C."/>
            <person name="Cabau C."/>
            <person name="Louis A."/>
            <person name="Berthelot C."/>
            <person name="Parey E."/>
            <person name="Roest Crollius H."/>
            <person name="Montfort J."/>
            <person name="Robinson-Rechavi M."/>
            <person name="Bouchez O."/>
            <person name="Lampietro C."/>
            <person name="Lopez Roques C."/>
            <person name="Donnadieu C."/>
            <person name="Postlethwait J."/>
            <person name="Bobe J."/>
            <person name="Verreycken H."/>
            <person name="Guiguen Y."/>
        </authorList>
    </citation>
    <scope>NUCLEOTIDE SEQUENCE [LARGE SCALE GENOMIC DNA]</scope>
    <source>
        <strain evidence="7">Up_M1</strain>
        <tissue evidence="7">Testis</tissue>
    </source>
</reference>
<evidence type="ECO:0000259" key="6">
    <source>
        <dbReference type="PROSITE" id="PS50837"/>
    </source>
</evidence>
<organism evidence="7 8">
    <name type="scientific">Umbra pygmaea</name>
    <name type="common">Eastern mudminnow</name>
    <dbReference type="NCBI Taxonomy" id="75934"/>
    <lineage>
        <taxon>Eukaryota</taxon>
        <taxon>Metazoa</taxon>
        <taxon>Chordata</taxon>
        <taxon>Craniata</taxon>
        <taxon>Vertebrata</taxon>
        <taxon>Euteleostomi</taxon>
        <taxon>Actinopterygii</taxon>
        <taxon>Neopterygii</taxon>
        <taxon>Teleostei</taxon>
        <taxon>Protacanthopterygii</taxon>
        <taxon>Esociformes</taxon>
        <taxon>Umbridae</taxon>
        <taxon>Umbra</taxon>
    </lineage>
</organism>
<proteinExistence type="predicted"/>
<dbReference type="InterPro" id="IPR001611">
    <property type="entry name" value="Leu-rich_rpt"/>
</dbReference>
<evidence type="ECO:0000313" key="8">
    <source>
        <dbReference type="Proteomes" id="UP001557470"/>
    </source>
</evidence>
<evidence type="ECO:0000256" key="5">
    <source>
        <dbReference type="SAM" id="MobiDB-lite"/>
    </source>
</evidence>
<feature type="compositionally biased region" description="Low complexity" evidence="5">
    <location>
        <begin position="852"/>
        <end position="865"/>
    </location>
</feature>
<dbReference type="Pfam" id="PF05729">
    <property type="entry name" value="NACHT"/>
    <property type="match status" value="1"/>
</dbReference>
<evidence type="ECO:0000313" key="7">
    <source>
        <dbReference type="EMBL" id="KAL0992539.1"/>
    </source>
</evidence>
<feature type="compositionally biased region" description="Basic residues" evidence="5">
    <location>
        <begin position="822"/>
        <end position="847"/>
    </location>
</feature>
<dbReference type="SUPFAM" id="SSF52047">
    <property type="entry name" value="RNI-like"/>
    <property type="match status" value="1"/>
</dbReference>
<keyword evidence="1" id="KW-0433">Leucine-rich repeat</keyword>
<dbReference type="EMBL" id="JAGEUA010000003">
    <property type="protein sequence ID" value="KAL0992539.1"/>
    <property type="molecule type" value="Genomic_DNA"/>
</dbReference>
<evidence type="ECO:0000256" key="1">
    <source>
        <dbReference type="ARBA" id="ARBA00022614"/>
    </source>
</evidence>
<keyword evidence="8" id="KW-1185">Reference proteome</keyword>
<gene>
    <name evidence="7" type="ORF">UPYG_G00094690</name>
</gene>
<accession>A0ABD0X3K9</accession>
<dbReference type="InterPro" id="IPR008095">
    <property type="entry name" value="MHC_II_transact"/>
</dbReference>
<dbReference type="PRINTS" id="PR01719">
    <property type="entry name" value="MHCIIACTVATR"/>
</dbReference>
<feature type="domain" description="NACHT" evidence="6">
    <location>
        <begin position="364"/>
        <end position="504"/>
    </location>
</feature>
<dbReference type="InterPro" id="IPR032675">
    <property type="entry name" value="LRR_dom_sf"/>
</dbReference>
<feature type="region of interest" description="Disordered" evidence="5">
    <location>
        <begin position="235"/>
        <end position="255"/>
    </location>
</feature>
<protein>
    <recommendedName>
        <fullName evidence="6">NACHT domain-containing protein</fullName>
    </recommendedName>
</protein>
<dbReference type="InterPro" id="IPR027417">
    <property type="entry name" value="P-loop_NTPase"/>
</dbReference>
<dbReference type="Pfam" id="PF13516">
    <property type="entry name" value="LRR_6"/>
    <property type="match status" value="3"/>
</dbReference>
<keyword evidence="4" id="KW-0067">ATP-binding</keyword>
<feature type="compositionally biased region" description="Basic and acidic residues" evidence="5">
    <location>
        <begin position="125"/>
        <end position="134"/>
    </location>
</feature>
<evidence type="ECO:0000256" key="4">
    <source>
        <dbReference type="ARBA" id="ARBA00022840"/>
    </source>
</evidence>
<feature type="compositionally biased region" description="Polar residues" evidence="5">
    <location>
        <begin position="148"/>
        <end position="161"/>
    </location>
</feature>
<dbReference type="PROSITE" id="PS50837">
    <property type="entry name" value="NACHT"/>
    <property type="match status" value="1"/>
</dbReference>
<dbReference type="FunFam" id="3.40.50.300:FF:001028">
    <property type="entry name" value="Class II major histocompatibility complex transactivator"/>
    <property type="match status" value="1"/>
</dbReference>
<feature type="compositionally biased region" description="Low complexity" evidence="5">
    <location>
        <begin position="239"/>
        <end position="251"/>
    </location>
</feature>
<feature type="compositionally biased region" description="Polar residues" evidence="5">
    <location>
        <begin position="717"/>
        <end position="820"/>
    </location>
</feature>
<dbReference type="GO" id="GO:0005524">
    <property type="term" value="F:ATP binding"/>
    <property type="evidence" value="ECO:0007669"/>
    <property type="project" value="UniProtKB-KW"/>
</dbReference>
<dbReference type="Gene3D" id="3.80.10.10">
    <property type="entry name" value="Ribonuclease Inhibitor"/>
    <property type="match status" value="1"/>
</dbReference>
<feature type="region of interest" description="Disordered" evidence="5">
    <location>
        <begin position="717"/>
        <end position="883"/>
    </location>
</feature>
<keyword evidence="2" id="KW-0677">Repeat</keyword>
<dbReference type="Proteomes" id="UP001557470">
    <property type="component" value="Unassembled WGS sequence"/>
</dbReference>
<dbReference type="SMART" id="SM00368">
    <property type="entry name" value="LRR_RI"/>
    <property type="match status" value="4"/>
</dbReference>
<evidence type="ECO:0000256" key="2">
    <source>
        <dbReference type="ARBA" id="ARBA00022737"/>
    </source>
</evidence>
<name>A0ABD0X3K9_UMBPY</name>
<feature type="compositionally biased region" description="Basic residues" evidence="5">
    <location>
        <begin position="135"/>
        <end position="145"/>
    </location>
</feature>
<feature type="region of interest" description="Disordered" evidence="5">
    <location>
        <begin position="110"/>
        <end position="161"/>
    </location>
</feature>
<dbReference type="PANTHER" id="PTHR47189:SF1">
    <property type="entry name" value="MHC CLASS II TRANSACTIVATOR"/>
    <property type="match status" value="1"/>
</dbReference>
<sequence length="1369" mass="150830">MEDLDDFQPDVWMQDVDLPPSPLSEEEDLLQDFDLDTIIKTLDNNLEYNDLDLMTIVGDWNNLEFNGEFALPISAMPNEKIKNTKQCRELQFDLSFEQEKHTGEVAMLTTAAGPKGKNKIRKRPREADGDGQSKREKRKDKRKKSPVISITGSPPATAAMVTTSLPPGLLQITSPTTPPLHPTMYHIAPLGATFRLSPALFSPSGSHTYLLVSSSSLVPQTPILPLCPVDSAVAPDLMGSSPPGSQSDSASKALAPPTASLRTAKHNYPMSRKPDPMSHCVSEYIIQAKRHMRAISQDIEAGRSMASQYIDVPLVQRQILIGTGKNASKCLEKELVVLGDTERKQSLLASSQVFQNSVETKPKHSVVLLGNAGMGKTTFIKKLCLDWSDGLLPQFDFVFLLDGKTLTLPSEQTYSLQSLLLHLSSSALPDPCPRPQAVFNRVLSAPERVLVIFDGFEAVRDLEGLTQCPAVDSRGQSYSVRQLFSGLLQRRILPGCSLLLSARPQGTVSGLLRRADSLLELPGFCPADIERYVRRYFSGHTLPSSALTPDPVSGLAQTLIPVSTSTQTLDPVSVLPPTLETVLGLSQMLDPDLASAQMLDPGLASAQMLDPGLASAQMLDPGLASAQMLDPDLASAQTLDPGLASAQMLDPVPARVLAELQNHSYLMSVCWNPALCHMVCLLLEHWRGSEPLPSTLTGVCYNVLGLMMKRQCSTPFYNPENTHTQTHTHSPENTHTQAHTHSPENTHTQTHTHSTENTHTQTHTHSTENTHTQTHTHSPENTHTQTHTHSPENTHTQTHTHSPENTHTQTHAPEQTPSQNKPQKHTKTQSQKHTKSPKQGQKTRCKQINKPTQTQMRTRSRTQSTPAEERTGADEDEQDEEDRHFLSELSSVAWDGVKGHTSLLTLNNSISIKQRGLTTGLIHSYWLRGCEGGDSGSDDNILSWSNPFLQSFLGGAYLSISKCVSDRTLISQILPQPRGRRRLHPESLDLAQRFAVGLLFRKKAELRDLAILDDLAFDAVVAKQLAVASHLKNLHNIHNLTPARLLETFHCVYETGEARQLLPNLPDILSFRRVPLFPPDAVVVWTLLEQCRTQKRKFCLWLEDTGLSVSGLRLLTGLNNINSYRACIADTIAMWEELESRGEEELLKGAVSKFTINPFRATQVSHVQHLARLVSLHTQRRLPDSQSDVLEDGIPAVRKLHKLELELGPVNGPLALPKLLELLPSLHSLQHLDLEKSKLGDSGAEGLAEAIRSLSALEILNLSQNHIGDPGMRTLAPALGALPSLHCLSLYSNVISDEGAESLAAVLPQITTLSDIDVKYNKFTMVGAHSLASSLRKCSWVKSLGLWNQCIPYGVLERLREHDTRIQLL</sequence>
<dbReference type="SUPFAM" id="SSF52540">
    <property type="entry name" value="P-loop containing nucleoside triphosphate hydrolases"/>
    <property type="match status" value="1"/>
</dbReference>
<comment type="caution">
    <text evidence="7">The sequence shown here is derived from an EMBL/GenBank/DDBJ whole genome shotgun (WGS) entry which is preliminary data.</text>
</comment>
<keyword evidence="3" id="KW-0547">Nucleotide-binding</keyword>